<comment type="caution">
    <text evidence="1">The sequence shown here is derived from an EMBL/GenBank/DDBJ whole genome shotgun (WGS) entry which is preliminary data.</text>
</comment>
<dbReference type="EMBL" id="CAJNIZ010044839">
    <property type="protein sequence ID" value="CAE7702735.1"/>
    <property type="molecule type" value="Genomic_DNA"/>
</dbReference>
<evidence type="ECO:0000313" key="1">
    <source>
        <dbReference type="EMBL" id="CAE7702735.1"/>
    </source>
</evidence>
<sequence length="98" mass="10538">ECRGQQVVLTNRISTVLEAMMMEEVWAESVGTSSRATRASILSTFSWANMGNTEADLGSAALACLIATMALTKDKARGMRLMRGLVQRNATGATWPAD</sequence>
<reference evidence="1" key="1">
    <citation type="submission" date="2021-02" db="EMBL/GenBank/DDBJ databases">
        <authorList>
            <person name="Dougan E. K."/>
            <person name="Rhodes N."/>
            <person name="Thang M."/>
            <person name="Chan C."/>
        </authorList>
    </citation>
    <scope>NUCLEOTIDE SEQUENCE</scope>
</reference>
<protein>
    <submittedName>
        <fullName evidence="1">Uncharacterized protein</fullName>
    </submittedName>
</protein>
<proteinExistence type="predicted"/>
<dbReference type="AlphaFoldDB" id="A0A812WR04"/>
<accession>A0A812WR04</accession>
<gene>
    <name evidence="1" type="ORF">SPIL2461_LOCUS19783</name>
</gene>
<organism evidence="1 2">
    <name type="scientific">Symbiodinium pilosum</name>
    <name type="common">Dinoflagellate</name>
    <dbReference type="NCBI Taxonomy" id="2952"/>
    <lineage>
        <taxon>Eukaryota</taxon>
        <taxon>Sar</taxon>
        <taxon>Alveolata</taxon>
        <taxon>Dinophyceae</taxon>
        <taxon>Suessiales</taxon>
        <taxon>Symbiodiniaceae</taxon>
        <taxon>Symbiodinium</taxon>
    </lineage>
</organism>
<dbReference type="Proteomes" id="UP000649617">
    <property type="component" value="Unassembled WGS sequence"/>
</dbReference>
<keyword evidence="2" id="KW-1185">Reference proteome</keyword>
<name>A0A812WR04_SYMPI</name>
<feature type="non-terminal residue" evidence="1">
    <location>
        <position position="1"/>
    </location>
</feature>
<evidence type="ECO:0000313" key="2">
    <source>
        <dbReference type="Proteomes" id="UP000649617"/>
    </source>
</evidence>